<dbReference type="InterPro" id="IPR009075">
    <property type="entry name" value="AcylCo_DH/oxidase_C"/>
</dbReference>
<dbReference type="Gene3D" id="1.10.540.10">
    <property type="entry name" value="Acyl-CoA dehydrogenase/oxidase, N-terminal domain"/>
    <property type="match status" value="1"/>
</dbReference>
<evidence type="ECO:0000256" key="1">
    <source>
        <dbReference type="ARBA" id="ARBA00001974"/>
    </source>
</evidence>
<comment type="similarity">
    <text evidence="2 5">Belongs to the acyl-CoA dehydrogenase family.</text>
</comment>
<evidence type="ECO:0000259" key="10">
    <source>
        <dbReference type="Pfam" id="PF12806"/>
    </source>
</evidence>
<dbReference type="InterPro" id="IPR046373">
    <property type="entry name" value="Acyl-CoA_Oxase/DH_mid-dom_sf"/>
</dbReference>
<dbReference type="EC" id="1.3.8.-" evidence="11"/>
<proteinExistence type="inferred from homology"/>
<keyword evidence="3 5" id="KW-0285">Flavoprotein</keyword>
<evidence type="ECO:0000259" key="7">
    <source>
        <dbReference type="Pfam" id="PF00441"/>
    </source>
</evidence>
<dbReference type="Pfam" id="PF00441">
    <property type="entry name" value="Acyl-CoA_dh_1"/>
    <property type="match status" value="1"/>
</dbReference>
<name>A0ABW1G222_9ACTN</name>
<keyword evidence="4 5" id="KW-0274">FAD</keyword>
<feature type="domain" description="Acyl-CoA oxidase/dehydrogenase middle" evidence="8">
    <location>
        <begin position="182"/>
        <end position="284"/>
    </location>
</feature>
<dbReference type="Gene3D" id="2.40.110.10">
    <property type="entry name" value="Butyryl-CoA Dehydrogenase, subunit A, domain 2"/>
    <property type="match status" value="1"/>
</dbReference>
<feature type="domain" description="Acetyl-CoA dehydrogenase-like C-terminal" evidence="10">
    <location>
        <begin position="483"/>
        <end position="619"/>
    </location>
</feature>
<dbReference type="SUPFAM" id="SSF56645">
    <property type="entry name" value="Acyl-CoA dehydrogenase NM domain-like"/>
    <property type="match status" value="1"/>
</dbReference>
<dbReference type="Pfam" id="PF12806">
    <property type="entry name" value="Acyl-CoA_dh_C"/>
    <property type="match status" value="1"/>
</dbReference>
<reference evidence="12" key="1">
    <citation type="journal article" date="2019" name="Int. J. Syst. Evol. Microbiol.">
        <title>The Global Catalogue of Microorganisms (GCM) 10K type strain sequencing project: providing services to taxonomists for standard genome sequencing and annotation.</title>
        <authorList>
            <consortium name="The Broad Institute Genomics Platform"/>
            <consortium name="The Broad Institute Genome Sequencing Center for Infectious Disease"/>
            <person name="Wu L."/>
            <person name="Ma J."/>
        </authorList>
    </citation>
    <scope>NUCLEOTIDE SEQUENCE [LARGE SCALE GENOMIC DNA]</scope>
    <source>
        <strain evidence="12">JCM 4816</strain>
    </source>
</reference>
<dbReference type="EMBL" id="JBHSQJ010000065">
    <property type="protein sequence ID" value="MFC5908810.1"/>
    <property type="molecule type" value="Genomic_DNA"/>
</dbReference>
<feature type="region of interest" description="Disordered" evidence="6">
    <location>
        <begin position="1"/>
        <end position="22"/>
    </location>
</feature>
<dbReference type="InterPro" id="IPR036250">
    <property type="entry name" value="AcylCo_DH-like_C"/>
</dbReference>
<dbReference type="PANTHER" id="PTHR42803">
    <property type="entry name" value="ACYL-COA DEHYDROGENASE"/>
    <property type="match status" value="1"/>
</dbReference>
<accession>A0ABW1G222</accession>
<feature type="domain" description="Acyl-CoA dehydrogenase/oxidase N-terminal" evidence="9">
    <location>
        <begin position="58"/>
        <end position="176"/>
    </location>
</feature>
<dbReference type="Proteomes" id="UP001596174">
    <property type="component" value="Unassembled WGS sequence"/>
</dbReference>
<sequence length="624" mass="67557">MTNRAAAPSSSSSAASSSPGDPSLLLSRRDLDFLLHEWLDVPSLLERPRFAEHDRETVDAVLDLAAEVAAEKFAPHNKRNDAEEPRFEDGRVRMHPEVKEALTAFAQTGLLTAAMDAEVGGMQLPQVVTSACFAWFQAANVGTSAYPFLTVGNANLLLAHGSPEQVETWVKPMLEGRYYGTMCLSEPQAGSSLADITTRAEPQPDGTYRLFGNKMWISGGDHELSENIVHLVLAKIPGGPAGVKGISLFVVPKVLEDGTRNDVALAGLNHKMGYRGTTNCLLNFGERGDGAVGHLVGREHHGLAYMFHMMNEARIGVGAGAVALGYTGYLKALEYARVRTQGRPLAGRDPSSPMVPLIAHADVRRMLLAQKSYVEGGLALVLFAARLVDEQRTAETESARREASLLLDLLTPVAKSWPSQWCLAANDLAIQVHGGYGYTREYDVEQHYRDNRLNPIHEGTHGIQGLDLLGRKVAAPGAFDLFTARVRATAQRATAEGAKAQRAGTQRAGADGGGGDGELGVFAGQLLDALGELESVTRALHGPADVEERLANASLYLEAFGHVCVAWLWLEQGLACGASEDPFHEGKRQAMRYFFRYELPRVGPQLTLLAAADRTTLDMRAEWF</sequence>
<evidence type="ECO:0000256" key="4">
    <source>
        <dbReference type="ARBA" id="ARBA00022827"/>
    </source>
</evidence>
<evidence type="ECO:0000256" key="3">
    <source>
        <dbReference type="ARBA" id="ARBA00022630"/>
    </source>
</evidence>
<evidence type="ECO:0000313" key="12">
    <source>
        <dbReference type="Proteomes" id="UP001596174"/>
    </source>
</evidence>
<evidence type="ECO:0000259" key="8">
    <source>
        <dbReference type="Pfam" id="PF02770"/>
    </source>
</evidence>
<dbReference type="InterPro" id="IPR006091">
    <property type="entry name" value="Acyl-CoA_Oxase/DH_mid-dom"/>
</dbReference>
<evidence type="ECO:0000256" key="6">
    <source>
        <dbReference type="SAM" id="MobiDB-lite"/>
    </source>
</evidence>
<evidence type="ECO:0000313" key="11">
    <source>
        <dbReference type="EMBL" id="MFC5908810.1"/>
    </source>
</evidence>
<dbReference type="InterPro" id="IPR013786">
    <property type="entry name" value="AcylCoA_DH/ox_N"/>
</dbReference>
<dbReference type="PANTHER" id="PTHR42803:SF3">
    <property type="entry name" value="ACYL-COA DEHYDROGENASE-RELATED"/>
    <property type="match status" value="1"/>
</dbReference>
<protein>
    <submittedName>
        <fullName evidence="11">Acyl-CoA dehydrogenase</fullName>
        <ecNumber evidence="11">1.3.8.-</ecNumber>
    </submittedName>
</protein>
<keyword evidence="5 11" id="KW-0560">Oxidoreductase</keyword>
<dbReference type="Pfam" id="PF02770">
    <property type="entry name" value="Acyl-CoA_dh_M"/>
    <property type="match status" value="1"/>
</dbReference>
<organism evidence="11 12">
    <name type="scientific">Streptacidiphilus monticola</name>
    <dbReference type="NCBI Taxonomy" id="2161674"/>
    <lineage>
        <taxon>Bacteria</taxon>
        <taxon>Bacillati</taxon>
        <taxon>Actinomycetota</taxon>
        <taxon>Actinomycetes</taxon>
        <taxon>Kitasatosporales</taxon>
        <taxon>Streptomycetaceae</taxon>
        <taxon>Streptacidiphilus</taxon>
    </lineage>
</organism>
<dbReference type="InterPro" id="IPR037069">
    <property type="entry name" value="AcylCoA_DH/ox_N_sf"/>
</dbReference>
<evidence type="ECO:0000256" key="2">
    <source>
        <dbReference type="ARBA" id="ARBA00009347"/>
    </source>
</evidence>
<comment type="cofactor">
    <cofactor evidence="1 5">
        <name>FAD</name>
        <dbReference type="ChEBI" id="CHEBI:57692"/>
    </cofactor>
</comment>
<dbReference type="Pfam" id="PF02771">
    <property type="entry name" value="Acyl-CoA_dh_N"/>
    <property type="match status" value="1"/>
</dbReference>
<comment type="caution">
    <text evidence="11">The sequence shown here is derived from an EMBL/GenBank/DDBJ whole genome shotgun (WGS) entry which is preliminary data.</text>
</comment>
<dbReference type="Gene3D" id="1.20.140.10">
    <property type="entry name" value="Butyryl-CoA Dehydrogenase, subunit A, domain 3"/>
    <property type="match status" value="1"/>
</dbReference>
<dbReference type="InterPro" id="IPR009100">
    <property type="entry name" value="AcylCoA_DH/oxidase_NM_dom_sf"/>
</dbReference>
<evidence type="ECO:0000259" key="9">
    <source>
        <dbReference type="Pfam" id="PF02771"/>
    </source>
</evidence>
<gene>
    <name evidence="11" type="ORF">ACFP3V_16500</name>
</gene>
<dbReference type="GO" id="GO:0016491">
    <property type="term" value="F:oxidoreductase activity"/>
    <property type="evidence" value="ECO:0007669"/>
    <property type="project" value="UniProtKB-KW"/>
</dbReference>
<dbReference type="InterPro" id="IPR052166">
    <property type="entry name" value="Diverse_Acyl-CoA_DH"/>
</dbReference>
<dbReference type="InterPro" id="IPR025878">
    <property type="entry name" value="Acyl-CoA_dh-like_C_dom"/>
</dbReference>
<dbReference type="RefSeq" id="WP_380584038.1">
    <property type="nucleotide sequence ID" value="NZ_JBHSQJ010000065.1"/>
</dbReference>
<feature type="domain" description="Acyl-CoA dehydrogenase/oxidase C-terminal" evidence="7">
    <location>
        <begin position="301"/>
        <end position="466"/>
    </location>
</feature>
<keyword evidence="12" id="KW-1185">Reference proteome</keyword>
<evidence type="ECO:0000256" key="5">
    <source>
        <dbReference type="RuleBase" id="RU362125"/>
    </source>
</evidence>
<dbReference type="SUPFAM" id="SSF47203">
    <property type="entry name" value="Acyl-CoA dehydrogenase C-terminal domain-like"/>
    <property type="match status" value="1"/>
</dbReference>